<reference evidence="1" key="2">
    <citation type="journal article" date="2015" name="Fish Shellfish Immunol.">
        <title>Early steps in the European eel (Anguilla anguilla)-Vibrio vulnificus interaction in the gills: Role of the RtxA13 toxin.</title>
        <authorList>
            <person name="Callol A."/>
            <person name="Pajuelo D."/>
            <person name="Ebbesson L."/>
            <person name="Teles M."/>
            <person name="MacKenzie S."/>
            <person name="Amaro C."/>
        </authorList>
    </citation>
    <scope>NUCLEOTIDE SEQUENCE</scope>
</reference>
<accession>A0A0E9S4P4</accession>
<proteinExistence type="predicted"/>
<dbReference type="AlphaFoldDB" id="A0A0E9S4P4"/>
<sequence length="43" mass="4994">MAIRNDVSIAPNVELTDSIKMGLMPLNRYYTDWTYSSFYKCAN</sequence>
<organism evidence="1">
    <name type="scientific">Anguilla anguilla</name>
    <name type="common">European freshwater eel</name>
    <name type="synonym">Muraena anguilla</name>
    <dbReference type="NCBI Taxonomy" id="7936"/>
    <lineage>
        <taxon>Eukaryota</taxon>
        <taxon>Metazoa</taxon>
        <taxon>Chordata</taxon>
        <taxon>Craniata</taxon>
        <taxon>Vertebrata</taxon>
        <taxon>Euteleostomi</taxon>
        <taxon>Actinopterygii</taxon>
        <taxon>Neopterygii</taxon>
        <taxon>Teleostei</taxon>
        <taxon>Anguilliformes</taxon>
        <taxon>Anguillidae</taxon>
        <taxon>Anguilla</taxon>
    </lineage>
</organism>
<evidence type="ECO:0000313" key="1">
    <source>
        <dbReference type="EMBL" id="JAH36192.1"/>
    </source>
</evidence>
<dbReference type="EMBL" id="GBXM01072385">
    <property type="protein sequence ID" value="JAH36192.1"/>
    <property type="molecule type" value="Transcribed_RNA"/>
</dbReference>
<protein>
    <submittedName>
        <fullName evidence="1">Uncharacterized protein</fullName>
    </submittedName>
</protein>
<name>A0A0E9S4P4_ANGAN</name>
<reference evidence="1" key="1">
    <citation type="submission" date="2014-11" db="EMBL/GenBank/DDBJ databases">
        <authorList>
            <person name="Amaro Gonzalez C."/>
        </authorList>
    </citation>
    <scope>NUCLEOTIDE SEQUENCE</scope>
</reference>